<comment type="caution">
    <text evidence="3">The sequence shown here is derived from an EMBL/GenBank/DDBJ whole genome shotgun (WGS) entry which is preliminary data.</text>
</comment>
<name>A0ABT8H1H2_9ACTN</name>
<evidence type="ECO:0000256" key="1">
    <source>
        <dbReference type="SAM" id="MobiDB-lite"/>
    </source>
</evidence>
<dbReference type="RefSeq" id="WP_301162587.1">
    <property type="nucleotide sequence ID" value="NZ_JAUHTB010000010.1"/>
</dbReference>
<reference evidence="3 4" key="1">
    <citation type="submission" date="2023-07" db="EMBL/GenBank/DDBJ databases">
        <title>Strategy for survival of the halotoleranting strain Dietzia MX2 from the Yakshinskoe mineral salts deposit.</title>
        <authorList>
            <person name="Kharitonova M.A."/>
            <person name="Kupriyanova-Ashina F.G."/>
            <person name="Shakirov T.R."/>
            <person name="Vafina M.S."/>
            <person name="Ilinskaya O.N."/>
        </authorList>
    </citation>
    <scope>NUCLEOTIDE SEQUENCE [LARGE SCALE GENOMIC DNA]</scope>
    <source>
        <strain evidence="3 4">MX2</strain>
    </source>
</reference>
<dbReference type="PANTHER" id="PTHR30522:SF0">
    <property type="entry name" value="NUCLEOSIDE TRIPHOSPHATE PYROPHOSPHOHYDROLASE"/>
    <property type="match status" value="1"/>
</dbReference>
<protein>
    <submittedName>
        <fullName evidence="3">MazG family protein</fullName>
    </submittedName>
</protein>
<dbReference type="CDD" id="cd11528">
    <property type="entry name" value="NTP-PPase_MazG_Nterm"/>
    <property type="match status" value="1"/>
</dbReference>
<evidence type="ECO:0000313" key="3">
    <source>
        <dbReference type="EMBL" id="MDN4506307.1"/>
    </source>
</evidence>
<keyword evidence="4" id="KW-1185">Reference proteome</keyword>
<dbReference type="Pfam" id="PF03819">
    <property type="entry name" value="MazG"/>
    <property type="match status" value="1"/>
</dbReference>
<proteinExistence type="predicted"/>
<dbReference type="Proteomes" id="UP001172702">
    <property type="component" value="Unassembled WGS sequence"/>
</dbReference>
<gene>
    <name evidence="3" type="ORF">QYF62_09585</name>
</gene>
<feature type="compositionally biased region" description="Basic and acidic residues" evidence="1">
    <location>
        <begin position="42"/>
        <end position="57"/>
    </location>
</feature>
<dbReference type="InterPro" id="IPR011551">
    <property type="entry name" value="NTP_PyrPHydrolase_MazG"/>
</dbReference>
<dbReference type="EMBL" id="JAUHTB010000010">
    <property type="protein sequence ID" value="MDN4506307.1"/>
    <property type="molecule type" value="Genomic_DNA"/>
</dbReference>
<organism evidence="3 4">
    <name type="scientific">Dietzia maris</name>
    <dbReference type="NCBI Taxonomy" id="37915"/>
    <lineage>
        <taxon>Bacteria</taxon>
        <taxon>Bacillati</taxon>
        <taxon>Actinomycetota</taxon>
        <taxon>Actinomycetes</taxon>
        <taxon>Mycobacteriales</taxon>
        <taxon>Dietziaceae</taxon>
        <taxon>Dietzia</taxon>
    </lineage>
</organism>
<dbReference type="InterPro" id="IPR048015">
    <property type="entry name" value="NTP-PPase_MazG-like_N"/>
</dbReference>
<evidence type="ECO:0000313" key="4">
    <source>
        <dbReference type="Proteomes" id="UP001172702"/>
    </source>
</evidence>
<evidence type="ECO:0000259" key="2">
    <source>
        <dbReference type="Pfam" id="PF03819"/>
    </source>
</evidence>
<feature type="domain" description="NTP pyrophosphohydrolase MazG-like" evidence="2">
    <location>
        <begin position="91"/>
        <end position="166"/>
    </location>
</feature>
<dbReference type="PANTHER" id="PTHR30522">
    <property type="entry name" value="NUCLEOSIDE TRIPHOSPHATE PYROPHOSPHOHYDROLASE"/>
    <property type="match status" value="1"/>
</dbReference>
<sequence>MSPGGGRPASDADPGGGDGHGSPGGPSGPSGPGGPGGPGGARDPRREEDFARVHSTDTSETLFSTGAGDRLAEAVEVMARIRRDGEWESAQTHASLLPYLLEESWELVDAVADGDRDELVSELGDLLLQVLFHAAIGAERDESPFDVQDVAGALLDKLRRRAPYWFTDGPGRGPGALDAAEQDRLWQEAKAAERAGRPPRGVVEGISWDMPALALGQKVLERVRSAGIPDDLVPDRMRVVHVGAGGLFRAAAHAAAHAADEASNADGSGSAEVEYRRVVREFADNVSAAESRLPVPVAEASGDEWRAVWPGRTEQH</sequence>
<accession>A0ABT8H1H2</accession>
<dbReference type="InterPro" id="IPR004518">
    <property type="entry name" value="MazG-like_dom"/>
</dbReference>
<dbReference type="SUPFAM" id="SSF101386">
    <property type="entry name" value="all-alpha NTP pyrophosphatases"/>
    <property type="match status" value="1"/>
</dbReference>
<dbReference type="Gene3D" id="1.10.287.1080">
    <property type="entry name" value="MazG-like"/>
    <property type="match status" value="1"/>
</dbReference>
<feature type="region of interest" description="Disordered" evidence="1">
    <location>
        <begin position="1"/>
        <end position="64"/>
    </location>
</feature>
<feature type="compositionally biased region" description="Gly residues" evidence="1">
    <location>
        <begin position="14"/>
        <end position="40"/>
    </location>
</feature>